<gene>
    <name evidence="2" type="ORF">GDO54_003861</name>
</gene>
<keyword evidence="1" id="KW-0812">Transmembrane</keyword>
<reference evidence="2" key="1">
    <citation type="thesis" date="2020" institute="ProQuest LLC" country="789 East Eisenhower Parkway, Ann Arbor, MI, USA">
        <title>Comparative Genomics and Chromosome Evolution.</title>
        <authorList>
            <person name="Mudd A.B."/>
        </authorList>
    </citation>
    <scope>NUCLEOTIDE SEQUENCE</scope>
    <source>
        <strain evidence="2">1538</strain>
        <tissue evidence="2">Blood</tissue>
    </source>
</reference>
<dbReference type="Proteomes" id="UP001181693">
    <property type="component" value="Unassembled WGS sequence"/>
</dbReference>
<evidence type="ECO:0000313" key="2">
    <source>
        <dbReference type="EMBL" id="DBA16472.1"/>
    </source>
</evidence>
<name>A0AAV2ZWJ4_PYXAD</name>
<evidence type="ECO:0000313" key="3">
    <source>
        <dbReference type="Proteomes" id="UP001181693"/>
    </source>
</evidence>
<evidence type="ECO:0000256" key="1">
    <source>
        <dbReference type="SAM" id="Phobius"/>
    </source>
</evidence>
<dbReference type="EMBL" id="DYDO01000011">
    <property type="protein sequence ID" value="DBA16472.1"/>
    <property type="molecule type" value="Genomic_DNA"/>
</dbReference>
<comment type="caution">
    <text evidence="2">The sequence shown here is derived from an EMBL/GenBank/DDBJ whole genome shotgun (WGS) entry which is preliminary data.</text>
</comment>
<organism evidence="2 3">
    <name type="scientific">Pyxicephalus adspersus</name>
    <name type="common">African bullfrog</name>
    <dbReference type="NCBI Taxonomy" id="30357"/>
    <lineage>
        <taxon>Eukaryota</taxon>
        <taxon>Metazoa</taxon>
        <taxon>Chordata</taxon>
        <taxon>Craniata</taxon>
        <taxon>Vertebrata</taxon>
        <taxon>Euteleostomi</taxon>
        <taxon>Amphibia</taxon>
        <taxon>Batrachia</taxon>
        <taxon>Anura</taxon>
        <taxon>Neobatrachia</taxon>
        <taxon>Ranoidea</taxon>
        <taxon>Pyxicephalidae</taxon>
        <taxon>Pyxicephalinae</taxon>
        <taxon>Pyxicephalus</taxon>
    </lineage>
</organism>
<keyword evidence="1" id="KW-1133">Transmembrane helix</keyword>
<dbReference type="AlphaFoldDB" id="A0AAV2ZWJ4"/>
<proteinExistence type="predicted"/>
<feature type="transmembrane region" description="Helical" evidence="1">
    <location>
        <begin position="33"/>
        <end position="56"/>
    </location>
</feature>
<keyword evidence="1" id="KW-0472">Membrane</keyword>
<accession>A0AAV2ZWJ4</accession>
<sequence length="80" mass="9394">MRISGGLLQYIYFLISLFHKNKMRNKRSDGCRIILFIQYVCLCVFCFLPKHLAILFSGSWRSAPEDLGKLHVFLLQSNKR</sequence>
<keyword evidence="3" id="KW-1185">Reference proteome</keyword>
<protein>
    <submittedName>
        <fullName evidence="2">Uncharacterized protein</fullName>
    </submittedName>
</protein>